<accession>A0A151RZY6</accession>
<proteinExistence type="predicted"/>
<feature type="domain" description="Reverse transcriptase/retrotransposon-derived protein RNase H-like" evidence="2">
    <location>
        <begin position="85"/>
        <end position="147"/>
    </location>
</feature>
<dbReference type="FunFam" id="3.30.70.270:FF:000020">
    <property type="entry name" value="Transposon Tf2-6 polyprotein-like Protein"/>
    <property type="match status" value="1"/>
</dbReference>
<evidence type="ECO:0000313" key="3">
    <source>
        <dbReference type="EMBL" id="KYP48089.1"/>
    </source>
</evidence>
<reference evidence="3" key="1">
    <citation type="journal article" date="2012" name="Nat. Biotechnol.">
        <title>Draft genome sequence of pigeonpea (Cajanus cajan), an orphan legume crop of resource-poor farmers.</title>
        <authorList>
            <person name="Varshney R.K."/>
            <person name="Chen W."/>
            <person name="Li Y."/>
            <person name="Bharti A.K."/>
            <person name="Saxena R.K."/>
            <person name="Schlueter J.A."/>
            <person name="Donoghue M.T."/>
            <person name="Azam S."/>
            <person name="Fan G."/>
            <person name="Whaley A.M."/>
            <person name="Farmer A.D."/>
            <person name="Sheridan J."/>
            <person name="Iwata A."/>
            <person name="Tuteja R."/>
            <person name="Penmetsa R.V."/>
            <person name="Wu W."/>
            <person name="Upadhyaya H.D."/>
            <person name="Yang S.P."/>
            <person name="Shah T."/>
            <person name="Saxena K.B."/>
            <person name="Michael T."/>
            <person name="McCombie W.R."/>
            <person name="Yang B."/>
            <person name="Zhang G."/>
            <person name="Yang H."/>
            <person name="Wang J."/>
            <person name="Spillane C."/>
            <person name="Cook D.R."/>
            <person name="May G.D."/>
            <person name="Xu X."/>
            <person name="Jackson S.A."/>
        </authorList>
    </citation>
    <scope>NUCLEOTIDE SEQUENCE [LARGE SCALE GENOMIC DNA]</scope>
</reference>
<dbReference type="InterPro" id="IPR041577">
    <property type="entry name" value="RT_RNaseH_2"/>
</dbReference>
<dbReference type="EMBL" id="KQ483509">
    <property type="protein sequence ID" value="KYP48089.1"/>
    <property type="molecule type" value="Genomic_DNA"/>
</dbReference>
<dbReference type="SUPFAM" id="SSF56672">
    <property type="entry name" value="DNA/RNA polymerases"/>
    <property type="match status" value="1"/>
</dbReference>
<dbReference type="InterPro" id="IPR043502">
    <property type="entry name" value="DNA/RNA_pol_sf"/>
</dbReference>
<dbReference type="InterPro" id="IPR043128">
    <property type="entry name" value="Rev_trsase/Diguanyl_cyclase"/>
</dbReference>
<evidence type="ECO:0000259" key="2">
    <source>
        <dbReference type="Pfam" id="PF17919"/>
    </source>
</evidence>
<dbReference type="PANTHER" id="PTHR37984:SF5">
    <property type="entry name" value="PROTEIN NYNRIN-LIKE"/>
    <property type="match status" value="1"/>
</dbReference>
<keyword evidence="1" id="KW-0511">Multifunctional enzyme</keyword>
<dbReference type="AlphaFoldDB" id="A0A151RZY6"/>
<dbReference type="Gramene" id="C.cajan_26743.t">
    <property type="protein sequence ID" value="C.cajan_26743.t.cds1"/>
    <property type="gene ID" value="C.cajan_26743"/>
</dbReference>
<dbReference type="Pfam" id="PF17919">
    <property type="entry name" value="RT_RNaseH_2"/>
    <property type="match status" value="1"/>
</dbReference>
<gene>
    <name evidence="3" type="ORF">KK1_030284</name>
</gene>
<protein>
    <submittedName>
        <fullName evidence="3">Retrovirus-related Pol polyprotein from transposon 412 family</fullName>
    </submittedName>
</protein>
<evidence type="ECO:0000256" key="1">
    <source>
        <dbReference type="ARBA" id="ARBA00023268"/>
    </source>
</evidence>
<dbReference type="InterPro" id="IPR050951">
    <property type="entry name" value="Retrovirus_Pol_polyprotein"/>
</dbReference>
<dbReference type="GO" id="GO:0003824">
    <property type="term" value="F:catalytic activity"/>
    <property type="evidence" value="ECO:0007669"/>
    <property type="project" value="UniProtKB-KW"/>
</dbReference>
<keyword evidence="4" id="KW-1185">Reference proteome</keyword>
<evidence type="ECO:0000313" key="4">
    <source>
        <dbReference type="Proteomes" id="UP000075243"/>
    </source>
</evidence>
<sequence>MRLNLEKYTFGVQGGRFLGFMITSKGIKENPKKCEAIIQMQNPQNVKDVQRLARRLASLSKFIPKLAEKADPIFNLLKKPKHFQWTEQCEKAFTTFKNLLGTPPILKKPDYHFDLLLYLIVAENAISATLVQNPGRTQVPIYFITRVL</sequence>
<dbReference type="Proteomes" id="UP000075243">
    <property type="component" value="Unassembled WGS sequence"/>
</dbReference>
<dbReference type="Gene3D" id="3.30.70.270">
    <property type="match status" value="1"/>
</dbReference>
<dbReference type="PANTHER" id="PTHR37984">
    <property type="entry name" value="PROTEIN CBG26694"/>
    <property type="match status" value="1"/>
</dbReference>
<organism evidence="3 4">
    <name type="scientific">Cajanus cajan</name>
    <name type="common">Pigeon pea</name>
    <name type="synonym">Cajanus indicus</name>
    <dbReference type="NCBI Taxonomy" id="3821"/>
    <lineage>
        <taxon>Eukaryota</taxon>
        <taxon>Viridiplantae</taxon>
        <taxon>Streptophyta</taxon>
        <taxon>Embryophyta</taxon>
        <taxon>Tracheophyta</taxon>
        <taxon>Spermatophyta</taxon>
        <taxon>Magnoliopsida</taxon>
        <taxon>eudicotyledons</taxon>
        <taxon>Gunneridae</taxon>
        <taxon>Pentapetalae</taxon>
        <taxon>rosids</taxon>
        <taxon>fabids</taxon>
        <taxon>Fabales</taxon>
        <taxon>Fabaceae</taxon>
        <taxon>Papilionoideae</taxon>
        <taxon>50 kb inversion clade</taxon>
        <taxon>NPAAA clade</taxon>
        <taxon>indigoferoid/millettioid clade</taxon>
        <taxon>Phaseoleae</taxon>
        <taxon>Cajanus</taxon>
    </lineage>
</organism>
<name>A0A151RZY6_CAJCA</name>